<evidence type="ECO:0000313" key="2">
    <source>
        <dbReference type="RefSeq" id="XP_039121934.1"/>
    </source>
</evidence>
<name>A0AB40B5B9_DIOCR</name>
<organism evidence="1 2">
    <name type="scientific">Dioscorea cayennensis subsp. rotundata</name>
    <name type="common">White Guinea yam</name>
    <name type="synonym">Dioscorea rotundata</name>
    <dbReference type="NCBI Taxonomy" id="55577"/>
    <lineage>
        <taxon>Eukaryota</taxon>
        <taxon>Viridiplantae</taxon>
        <taxon>Streptophyta</taxon>
        <taxon>Embryophyta</taxon>
        <taxon>Tracheophyta</taxon>
        <taxon>Spermatophyta</taxon>
        <taxon>Magnoliopsida</taxon>
        <taxon>Liliopsida</taxon>
        <taxon>Dioscoreales</taxon>
        <taxon>Dioscoreaceae</taxon>
        <taxon>Dioscorea</taxon>
    </lineage>
</organism>
<reference evidence="2" key="1">
    <citation type="submission" date="2025-08" db="UniProtKB">
        <authorList>
            <consortium name="RefSeq"/>
        </authorList>
    </citation>
    <scope>IDENTIFICATION</scope>
</reference>
<dbReference type="GeneID" id="120258548"/>
<protein>
    <submittedName>
        <fullName evidence="2">Uncharacterized protein LOC120258548 isoform X1</fullName>
    </submittedName>
</protein>
<sequence length="268" mass="29158">MEAAGKGFADLDPVFGEAKAEWSHSSASPASPLHQFLFHARALDPSCLEIAATDFHSHTFDLKLTVLELEDLRDDVGIGGSWFEFLDYLIASLSSEDVKLVLDSPDAIHAKLIAHKSKGLPRISLSLNRSINSSANDVMASLSLVLFGAFKQKQNDVIKGKEHSRQLAISLTSEKERCESLQRQLDSCSFSKMRKAPKLKGSDDNTPPVADTINNLDASLVSKTQQALDVPSGRDAQPVKAVHRAAPVNRRTKVRGALLQDSKDDDGT</sequence>
<dbReference type="PANTHER" id="PTHR35770:SF1">
    <property type="entry name" value="U2 SMALL NUCLEAR RIBONUCLEOPROTEIN AUXILIARY FACTOR-LIKE PROTEIN"/>
    <property type="match status" value="1"/>
</dbReference>
<keyword evidence="1" id="KW-1185">Reference proteome</keyword>
<dbReference type="Proteomes" id="UP001515500">
    <property type="component" value="Chromosome 4"/>
</dbReference>
<accession>A0AB40B5B9</accession>
<gene>
    <name evidence="2" type="primary">LOC120258548</name>
</gene>
<dbReference type="PANTHER" id="PTHR35770">
    <property type="entry name" value="U2 SMALL NUCLEAR RIBONUCLEOPROTEIN AUXILIARY FACTOR-LIKE PROTEIN"/>
    <property type="match status" value="1"/>
</dbReference>
<dbReference type="RefSeq" id="XP_039121934.1">
    <property type="nucleotide sequence ID" value="XM_039266000.1"/>
</dbReference>
<evidence type="ECO:0000313" key="1">
    <source>
        <dbReference type="Proteomes" id="UP001515500"/>
    </source>
</evidence>
<dbReference type="AlphaFoldDB" id="A0AB40B5B9"/>
<proteinExistence type="predicted"/>